<dbReference type="SUPFAM" id="SSF56784">
    <property type="entry name" value="HAD-like"/>
    <property type="match status" value="1"/>
</dbReference>
<comment type="caution">
    <text evidence="1">The sequence shown here is derived from an EMBL/GenBank/DDBJ whole genome shotgun (WGS) entry which is preliminary data.</text>
</comment>
<dbReference type="RefSeq" id="WP_173221859.1">
    <property type="nucleotide sequence ID" value="NZ_JABMKZ010000016.1"/>
</dbReference>
<dbReference type="NCBIfam" id="TIGR01484">
    <property type="entry name" value="HAD-SF-IIB"/>
    <property type="match status" value="1"/>
</dbReference>
<dbReference type="NCBIfam" id="TIGR00099">
    <property type="entry name" value="Cof-subfamily"/>
    <property type="match status" value="1"/>
</dbReference>
<dbReference type="PANTHER" id="PTHR10000:SF25">
    <property type="entry name" value="PHOSPHATASE YKRA-RELATED"/>
    <property type="match status" value="1"/>
</dbReference>
<proteinExistence type="predicted"/>
<dbReference type="SFLD" id="SFLDS00003">
    <property type="entry name" value="Haloacid_Dehalogenase"/>
    <property type="match status" value="1"/>
</dbReference>
<name>A0ABU6FYJ6_9BACL</name>
<dbReference type="Gene3D" id="3.40.50.1000">
    <property type="entry name" value="HAD superfamily/HAD-like"/>
    <property type="match status" value="1"/>
</dbReference>
<sequence length="257" mass="29224">MKRSMIFFDIDGTLLDHNKQLPPSTKEAILKLKEAGHELSFATGRSPFMLKPLRDELGIDSFVGFNGQYVMLQDKLIYKNPIPTSLIRSLSDYALESGNPLVYLDHEGMRSSIQYHSHVEESIGTLLYTHPEYGPTYYEDREIYQTMLFCTVDEEAAYQERFQQLDFVRWHPVSMDVLPFGGSKAQGIERLIHTLGFAREDVYAFGDNLNDMEMLQYVGHSVAMGNSPDFVKKAARYVTKDVSQDGIAYGLELVGLL</sequence>
<dbReference type="CDD" id="cd07517">
    <property type="entry name" value="HAD_HPP"/>
    <property type="match status" value="1"/>
</dbReference>
<dbReference type="SFLD" id="SFLDG01144">
    <property type="entry name" value="C2.B.4:_PGP_Like"/>
    <property type="match status" value="1"/>
</dbReference>
<dbReference type="PROSITE" id="PS01229">
    <property type="entry name" value="COF_2"/>
    <property type="match status" value="1"/>
</dbReference>
<dbReference type="EMBL" id="JARLKY010000012">
    <property type="protein sequence ID" value="MEC0226786.1"/>
    <property type="molecule type" value="Genomic_DNA"/>
</dbReference>
<keyword evidence="1" id="KW-0378">Hydrolase</keyword>
<dbReference type="SFLD" id="SFLDG01140">
    <property type="entry name" value="C2.B:_Phosphomannomutase_and_P"/>
    <property type="match status" value="1"/>
</dbReference>
<dbReference type="GO" id="GO:0016787">
    <property type="term" value="F:hydrolase activity"/>
    <property type="evidence" value="ECO:0007669"/>
    <property type="project" value="UniProtKB-KW"/>
</dbReference>
<dbReference type="InterPro" id="IPR000150">
    <property type="entry name" value="Cof"/>
</dbReference>
<dbReference type="Pfam" id="PF08282">
    <property type="entry name" value="Hydrolase_3"/>
    <property type="match status" value="1"/>
</dbReference>
<accession>A0ABU6FYJ6</accession>
<evidence type="ECO:0000313" key="2">
    <source>
        <dbReference type="Proteomes" id="UP001338137"/>
    </source>
</evidence>
<dbReference type="InterPro" id="IPR036412">
    <property type="entry name" value="HAD-like_sf"/>
</dbReference>
<gene>
    <name evidence="1" type="ORF">P4I72_06600</name>
</gene>
<dbReference type="Proteomes" id="UP001338137">
    <property type="component" value="Unassembled WGS sequence"/>
</dbReference>
<evidence type="ECO:0000313" key="1">
    <source>
        <dbReference type="EMBL" id="MEC0226786.1"/>
    </source>
</evidence>
<protein>
    <submittedName>
        <fullName evidence="1">Cof-type HAD-IIB family hydrolase</fullName>
    </submittedName>
</protein>
<dbReference type="InterPro" id="IPR023214">
    <property type="entry name" value="HAD_sf"/>
</dbReference>
<dbReference type="PANTHER" id="PTHR10000">
    <property type="entry name" value="PHOSPHOSERINE PHOSPHATASE"/>
    <property type="match status" value="1"/>
</dbReference>
<reference evidence="1 2" key="1">
    <citation type="submission" date="2023-03" db="EMBL/GenBank/DDBJ databases">
        <title>Bacillus Genome Sequencing.</title>
        <authorList>
            <person name="Dunlap C."/>
        </authorList>
    </citation>
    <scope>NUCLEOTIDE SEQUENCE [LARGE SCALE GENOMIC DNA]</scope>
    <source>
        <strain evidence="1 2">BD-533</strain>
    </source>
</reference>
<dbReference type="Gene3D" id="3.30.1240.10">
    <property type="match status" value="1"/>
</dbReference>
<keyword evidence="2" id="KW-1185">Reference proteome</keyword>
<dbReference type="InterPro" id="IPR006379">
    <property type="entry name" value="HAD-SF_hydro_IIB"/>
</dbReference>
<organism evidence="1 2">
    <name type="scientific">Paenibacillus alba</name>
    <dbReference type="NCBI Taxonomy" id="1197127"/>
    <lineage>
        <taxon>Bacteria</taxon>
        <taxon>Bacillati</taxon>
        <taxon>Bacillota</taxon>
        <taxon>Bacilli</taxon>
        <taxon>Bacillales</taxon>
        <taxon>Paenibacillaceae</taxon>
        <taxon>Paenibacillus</taxon>
    </lineage>
</organism>